<evidence type="ECO:0000313" key="2">
    <source>
        <dbReference type="EMBL" id="MBU8542986.1"/>
    </source>
</evidence>
<reference evidence="2 3" key="1">
    <citation type="submission" date="2021-01" db="EMBL/GenBank/DDBJ databases">
        <title>Roseomonas sp. nov, a bacterium isolated from an oil production mixture in Yumen Oilfield.</title>
        <authorList>
            <person name="Wu D."/>
        </authorList>
    </citation>
    <scope>NUCLEOTIDE SEQUENCE [LARGE SCALE GENOMIC DNA]</scope>
    <source>
        <strain evidence="2 3">ROY-5-3</strain>
    </source>
</reference>
<keyword evidence="3" id="KW-1185">Reference proteome</keyword>
<dbReference type="RefSeq" id="WP_216873275.1">
    <property type="nucleotide sequence ID" value="NZ_JAERQM010000001.1"/>
</dbReference>
<dbReference type="EMBL" id="JAERQM010000001">
    <property type="protein sequence ID" value="MBU8542986.1"/>
    <property type="molecule type" value="Genomic_DNA"/>
</dbReference>
<evidence type="ECO:0000256" key="1">
    <source>
        <dbReference type="SAM" id="MobiDB-lite"/>
    </source>
</evidence>
<feature type="region of interest" description="Disordered" evidence="1">
    <location>
        <begin position="52"/>
        <end position="94"/>
    </location>
</feature>
<dbReference type="PIRSF" id="PIRSF032131">
    <property type="entry name" value="UCP032131"/>
    <property type="match status" value="1"/>
</dbReference>
<dbReference type="Pfam" id="PF06676">
    <property type="entry name" value="DUF1178"/>
    <property type="match status" value="1"/>
</dbReference>
<sequence length="172" mass="18339">MIHYQLRCGAAHEFDGWFQDSAGFEKLAAAGLVECPHCGGSQVTRALMAPAVRKSRRKVAAPPPEEKAEDNKPIEAPAAPVPAPQEPGGMGQRVAAGPIPAQLLAMLQRMRAEVEKSCDYVGDGFAEEARKIHNGEVEARGIYGEATEAEAEALAEDGIDIARLPWVPRADG</sequence>
<organism evidence="2 3">
    <name type="scientific">Falsiroseomonas oleicola</name>
    <dbReference type="NCBI Taxonomy" id="2801474"/>
    <lineage>
        <taxon>Bacteria</taxon>
        <taxon>Pseudomonadati</taxon>
        <taxon>Pseudomonadota</taxon>
        <taxon>Alphaproteobacteria</taxon>
        <taxon>Acetobacterales</taxon>
        <taxon>Roseomonadaceae</taxon>
        <taxon>Falsiroseomonas</taxon>
    </lineage>
</organism>
<gene>
    <name evidence="2" type="ORF">JJQ90_04680</name>
</gene>
<proteinExistence type="predicted"/>
<evidence type="ECO:0000313" key="3">
    <source>
        <dbReference type="Proteomes" id="UP000689967"/>
    </source>
</evidence>
<accession>A0ABS6H2V7</accession>
<dbReference type="InterPro" id="IPR009562">
    <property type="entry name" value="DUF1178"/>
</dbReference>
<dbReference type="Proteomes" id="UP000689967">
    <property type="component" value="Unassembled WGS sequence"/>
</dbReference>
<feature type="compositionally biased region" description="Basic and acidic residues" evidence="1">
    <location>
        <begin position="64"/>
        <end position="73"/>
    </location>
</feature>
<comment type="caution">
    <text evidence="2">The sequence shown here is derived from an EMBL/GenBank/DDBJ whole genome shotgun (WGS) entry which is preliminary data.</text>
</comment>
<protein>
    <submittedName>
        <fullName evidence="2">DUF1178 family protein</fullName>
    </submittedName>
</protein>
<name>A0ABS6H2V7_9PROT</name>